<evidence type="ECO:0000313" key="3">
    <source>
        <dbReference type="Proteomes" id="UP000198623"/>
    </source>
</evidence>
<feature type="region of interest" description="Disordered" evidence="1">
    <location>
        <begin position="1"/>
        <end position="24"/>
    </location>
</feature>
<dbReference type="AlphaFoldDB" id="A0A1I2TM93"/>
<reference evidence="3" key="1">
    <citation type="submission" date="2016-10" db="EMBL/GenBank/DDBJ databases">
        <authorList>
            <person name="Varghese N."/>
            <person name="Submissions S."/>
        </authorList>
    </citation>
    <scope>NUCLEOTIDE SEQUENCE [LARGE SCALE GENOMIC DNA]</scope>
    <source>
        <strain evidence="3">CGMCC 1.10971</strain>
    </source>
</reference>
<protein>
    <submittedName>
        <fullName evidence="2">Uncharacterized protein</fullName>
    </submittedName>
</protein>
<dbReference type="STRING" id="1045558.SAMN05216175_110134"/>
<proteinExistence type="predicted"/>
<keyword evidence="3" id="KW-1185">Reference proteome</keyword>
<gene>
    <name evidence="2" type="ORF">SAMN05216175_110134</name>
</gene>
<evidence type="ECO:0000256" key="1">
    <source>
        <dbReference type="SAM" id="MobiDB-lite"/>
    </source>
</evidence>
<evidence type="ECO:0000313" key="2">
    <source>
        <dbReference type="EMBL" id="SFG66065.1"/>
    </source>
</evidence>
<name>A0A1I2TM93_9GAMM</name>
<accession>A0A1I2TM93</accession>
<dbReference type="EMBL" id="FOOU01000010">
    <property type="protein sequence ID" value="SFG66065.1"/>
    <property type="molecule type" value="Genomic_DNA"/>
</dbReference>
<sequence length="24" mass="2476">MYGDSSTSHIPAHESTAVAAPFQA</sequence>
<dbReference type="Proteomes" id="UP000198623">
    <property type="component" value="Unassembled WGS sequence"/>
</dbReference>
<organism evidence="2 3">
    <name type="scientific">Neptunomonas qingdaonensis</name>
    <dbReference type="NCBI Taxonomy" id="1045558"/>
    <lineage>
        <taxon>Bacteria</taxon>
        <taxon>Pseudomonadati</taxon>
        <taxon>Pseudomonadota</taxon>
        <taxon>Gammaproteobacteria</taxon>
        <taxon>Oceanospirillales</taxon>
        <taxon>Oceanospirillaceae</taxon>
        <taxon>Neptunomonas</taxon>
    </lineage>
</organism>